<dbReference type="InterPro" id="IPR003593">
    <property type="entry name" value="AAA+_ATPase"/>
</dbReference>
<keyword evidence="6" id="KW-1185">Reference proteome</keyword>
<feature type="domain" description="ABC transporter" evidence="4">
    <location>
        <begin position="4"/>
        <end position="239"/>
    </location>
</feature>
<keyword evidence="2" id="KW-0547">Nucleotide-binding</keyword>
<evidence type="ECO:0000259" key="4">
    <source>
        <dbReference type="PROSITE" id="PS50893"/>
    </source>
</evidence>
<dbReference type="AlphaFoldDB" id="A0A9W6RZ48"/>
<proteinExistence type="predicted"/>
<keyword evidence="3 5" id="KW-0067">ATP-binding</keyword>
<gene>
    <name evidence="5" type="ORF">Airi02_027690</name>
</gene>
<accession>A0A9W6RZ48</accession>
<organism evidence="5 6">
    <name type="scientific">Actinoallomurus iriomotensis</name>
    <dbReference type="NCBI Taxonomy" id="478107"/>
    <lineage>
        <taxon>Bacteria</taxon>
        <taxon>Bacillati</taxon>
        <taxon>Actinomycetota</taxon>
        <taxon>Actinomycetes</taxon>
        <taxon>Streptosporangiales</taxon>
        <taxon>Thermomonosporaceae</taxon>
        <taxon>Actinoallomurus</taxon>
    </lineage>
</organism>
<dbReference type="PROSITE" id="PS00211">
    <property type="entry name" value="ABC_TRANSPORTER_1"/>
    <property type="match status" value="1"/>
</dbReference>
<dbReference type="PANTHER" id="PTHR24220:SF86">
    <property type="entry name" value="ABC TRANSPORTER ABCH.1"/>
    <property type="match status" value="1"/>
</dbReference>
<dbReference type="InterPro" id="IPR003439">
    <property type="entry name" value="ABC_transporter-like_ATP-bd"/>
</dbReference>
<dbReference type="InterPro" id="IPR017911">
    <property type="entry name" value="MacB-like_ATP-bd"/>
</dbReference>
<dbReference type="Proteomes" id="UP001165074">
    <property type="component" value="Unassembled WGS sequence"/>
</dbReference>
<evidence type="ECO:0000256" key="2">
    <source>
        <dbReference type="ARBA" id="ARBA00022741"/>
    </source>
</evidence>
<protein>
    <submittedName>
        <fullName evidence="5">Macrolide ABC transporter ATP-binding protein</fullName>
    </submittedName>
</protein>
<dbReference type="FunFam" id="3.40.50.300:FF:000032">
    <property type="entry name" value="Export ABC transporter ATP-binding protein"/>
    <property type="match status" value="1"/>
</dbReference>
<dbReference type="GO" id="GO:0005524">
    <property type="term" value="F:ATP binding"/>
    <property type="evidence" value="ECO:0007669"/>
    <property type="project" value="UniProtKB-KW"/>
</dbReference>
<dbReference type="PROSITE" id="PS50893">
    <property type="entry name" value="ABC_TRANSPORTER_2"/>
    <property type="match status" value="1"/>
</dbReference>
<evidence type="ECO:0000256" key="1">
    <source>
        <dbReference type="ARBA" id="ARBA00022448"/>
    </source>
</evidence>
<dbReference type="EMBL" id="BSTK01000003">
    <property type="protein sequence ID" value="GLY84840.1"/>
    <property type="molecule type" value="Genomic_DNA"/>
</dbReference>
<dbReference type="GO" id="GO:0016887">
    <property type="term" value="F:ATP hydrolysis activity"/>
    <property type="evidence" value="ECO:0007669"/>
    <property type="project" value="InterPro"/>
</dbReference>
<evidence type="ECO:0000313" key="5">
    <source>
        <dbReference type="EMBL" id="GLY84840.1"/>
    </source>
</evidence>
<dbReference type="SUPFAM" id="SSF52540">
    <property type="entry name" value="P-loop containing nucleoside triphosphate hydrolases"/>
    <property type="match status" value="1"/>
</dbReference>
<dbReference type="InterPro" id="IPR017871">
    <property type="entry name" value="ABC_transporter-like_CS"/>
</dbReference>
<dbReference type="GO" id="GO:0005886">
    <property type="term" value="C:plasma membrane"/>
    <property type="evidence" value="ECO:0007669"/>
    <property type="project" value="TreeGrafter"/>
</dbReference>
<evidence type="ECO:0000256" key="3">
    <source>
        <dbReference type="ARBA" id="ARBA00022840"/>
    </source>
</evidence>
<keyword evidence="1" id="KW-0813">Transport</keyword>
<dbReference type="GO" id="GO:0098796">
    <property type="term" value="C:membrane protein complex"/>
    <property type="evidence" value="ECO:0007669"/>
    <property type="project" value="UniProtKB-ARBA"/>
</dbReference>
<dbReference type="Pfam" id="PF00005">
    <property type="entry name" value="ABC_tran"/>
    <property type="match status" value="1"/>
</dbReference>
<dbReference type="PANTHER" id="PTHR24220">
    <property type="entry name" value="IMPORT ATP-BINDING PROTEIN"/>
    <property type="match status" value="1"/>
</dbReference>
<dbReference type="CDD" id="cd03255">
    <property type="entry name" value="ABC_MJ0796_LolCDE_FtsE"/>
    <property type="match status" value="1"/>
</dbReference>
<sequence length="240" mass="25703">MTVLDVRDVTKVYGEGGTAVQALRGVSLAVEQGDYVAIMGASGSGKSTLMNILGCLDVPSSGRYLLDGTDVGTLDDRRLAIVRNRKIGFVFQSFNLIPRMSALANVELPLAYGGVKAADRRRRALAALDRVGLSERVDHEPNELSGGQQQRVAVARALVTAPALLLADEPTGNLDTRSTADVLEVLDGLNAAGRTIVLITHENDVARHAKRVIRLVDGLIVDDRRRTHVDEPPPGLVGLR</sequence>
<name>A0A9W6RZ48_9ACTN</name>
<evidence type="ECO:0000313" key="6">
    <source>
        <dbReference type="Proteomes" id="UP001165074"/>
    </source>
</evidence>
<dbReference type="InterPro" id="IPR027417">
    <property type="entry name" value="P-loop_NTPase"/>
</dbReference>
<dbReference type="Gene3D" id="3.40.50.300">
    <property type="entry name" value="P-loop containing nucleotide triphosphate hydrolases"/>
    <property type="match status" value="1"/>
</dbReference>
<dbReference type="InterPro" id="IPR015854">
    <property type="entry name" value="ABC_transpr_LolD-like"/>
</dbReference>
<comment type="caution">
    <text evidence="5">The sequence shown here is derived from an EMBL/GenBank/DDBJ whole genome shotgun (WGS) entry which is preliminary data.</text>
</comment>
<dbReference type="SMART" id="SM00382">
    <property type="entry name" value="AAA"/>
    <property type="match status" value="1"/>
</dbReference>
<dbReference type="RefSeq" id="WP_285570984.1">
    <property type="nucleotide sequence ID" value="NZ_BSTK01000003.1"/>
</dbReference>
<dbReference type="GO" id="GO:0022857">
    <property type="term" value="F:transmembrane transporter activity"/>
    <property type="evidence" value="ECO:0007669"/>
    <property type="project" value="UniProtKB-ARBA"/>
</dbReference>
<reference evidence="5" key="1">
    <citation type="submission" date="2023-03" db="EMBL/GenBank/DDBJ databases">
        <title>Actinoallomurus iriomotensis NBRC 103684.</title>
        <authorList>
            <person name="Ichikawa N."/>
            <person name="Sato H."/>
            <person name="Tonouchi N."/>
        </authorList>
    </citation>
    <scope>NUCLEOTIDE SEQUENCE</scope>
    <source>
        <strain evidence="5">NBRC 103684</strain>
    </source>
</reference>